<evidence type="ECO:0000256" key="4">
    <source>
        <dbReference type="ARBA" id="ARBA00022989"/>
    </source>
</evidence>
<proteinExistence type="inferred from homology"/>
<feature type="transmembrane region" description="Helical" evidence="7">
    <location>
        <begin position="744"/>
        <end position="769"/>
    </location>
</feature>
<gene>
    <name evidence="9" type="ORF">IW252_000349</name>
</gene>
<feature type="transmembrane region" description="Helical" evidence="7">
    <location>
        <begin position="317"/>
        <end position="342"/>
    </location>
</feature>
<keyword evidence="2" id="KW-1003">Cell membrane</keyword>
<dbReference type="PANTHER" id="PTHR30572:SF4">
    <property type="entry name" value="ABC TRANSPORTER PERMEASE YTRF"/>
    <property type="match status" value="1"/>
</dbReference>
<evidence type="ECO:0000259" key="8">
    <source>
        <dbReference type="Pfam" id="PF02687"/>
    </source>
</evidence>
<evidence type="ECO:0000256" key="3">
    <source>
        <dbReference type="ARBA" id="ARBA00022692"/>
    </source>
</evidence>
<evidence type="ECO:0000256" key="1">
    <source>
        <dbReference type="ARBA" id="ARBA00004651"/>
    </source>
</evidence>
<evidence type="ECO:0000256" key="2">
    <source>
        <dbReference type="ARBA" id="ARBA00022475"/>
    </source>
</evidence>
<feature type="transmembrane region" description="Helical" evidence="7">
    <location>
        <begin position="354"/>
        <end position="378"/>
    </location>
</feature>
<name>A0A931GEI8_9MICC</name>
<evidence type="ECO:0000256" key="6">
    <source>
        <dbReference type="ARBA" id="ARBA00038076"/>
    </source>
</evidence>
<comment type="caution">
    <text evidence="9">The sequence shown here is derived from an EMBL/GenBank/DDBJ whole genome shotgun (WGS) entry which is preliminary data.</text>
</comment>
<feature type="transmembrane region" description="Helical" evidence="7">
    <location>
        <begin position="264"/>
        <end position="290"/>
    </location>
</feature>
<feature type="transmembrane region" description="Helical" evidence="7">
    <location>
        <begin position="694"/>
        <end position="723"/>
    </location>
</feature>
<feature type="transmembrane region" description="Helical" evidence="7">
    <location>
        <begin position="409"/>
        <end position="428"/>
    </location>
</feature>
<evidence type="ECO:0000313" key="10">
    <source>
        <dbReference type="Proteomes" id="UP000625033"/>
    </source>
</evidence>
<dbReference type="InterPro" id="IPR003838">
    <property type="entry name" value="ABC3_permease_C"/>
</dbReference>
<reference evidence="9" key="1">
    <citation type="submission" date="2020-11" db="EMBL/GenBank/DDBJ databases">
        <title>Sequencing the genomes of 1000 actinobacteria strains.</title>
        <authorList>
            <person name="Klenk H.-P."/>
        </authorList>
    </citation>
    <scope>NUCLEOTIDE SEQUENCE</scope>
    <source>
        <strain evidence="9">DSM 26152</strain>
    </source>
</reference>
<dbReference type="GO" id="GO:0022857">
    <property type="term" value="F:transmembrane transporter activity"/>
    <property type="evidence" value="ECO:0007669"/>
    <property type="project" value="TreeGrafter"/>
</dbReference>
<dbReference type="GO" id="GO:0005886">
    <property type="term" value="C:plasma membrane"/>
    <property type="evidence" value="ECO:0007669"/>
    <property type="project" value="UniProtKB-SubCell"/>
</dbReference>
<feature type="transmembrane region" description="Helical" evidence="7">
    <location>
        <begin position="434"/>
        <end position="458"/>
    </location>
</feature>
<feature type="domain" description="ABC3 transporter permease C-terminal" evidence="8">
    <location>
        <begin position="268"/>
        <end position="386"/>
    </location>
</feature>
<evidence type="ECO:0000313" key="9">
    <source>
        <dbReference type="EMBL" id="MBG6083582.1"/>
    </source>
</evidence>
<keyword evidence="4 7" id="KW-1133">Transmembrane helix</keyword>
<organism evidence="9 10">
    <name type="scientific">Zhihengliuella flava</name>
    <dbReference type="NCBI Taxonomy" id="1285193"/>
    <lineage>
        <taxon>Bacteria</taxon>
        <taxon>Bacillati</taxon>
        <taxon>Actinomycetota</taxon>
        <taxon>Actinomycetes</taxon>
        <taxon>Micrococcales</taxon>
        <taxon>Micrococcaceae</taxon>
        <taxon>Zhihengliuella</taxon>
    </lineage>
</organism>
<dbReference type="InterPro" id="IPR050250">
    <property type="entry name" value="Macrolide_Exporter_MacB"/>
</dbReference>
<dbReference type="EMBL" id="JADOTZ010000001">
    <property type="protein sequence ID" value="MBG6083582.1"/>
    <property type="molecule type" value="Genomic_DNA"/>
</dbReference>
<dbReference type="AlphaFoldDB" id="A0A931GEI8"/>
<dbReference type="Pfam" id="PF02687">
    <property type="entry name" value="FtsX"/>
    <property type="match status" value="2"/>
</dbReference>
<evidence type="ECO:0000256" key="7">
    <source>
        <dbReference type="SAM" id="Phobius"/>
    </source>
</evidence>
<keyword evidence="10" id="KW-1185">Reference proteome</keyword>
<dbReference type="RefSeq" id="WP_196834999.1">
    <property type="nucleotide sequence ID" value="NZ_JADOTZ010000001.1"/>
</dbReference>
<protein>
    <submittedName>
        <fullName evidence="9">ABC transport system permease protein</fullName>
    </submittedName>
</protein>
<sequence>MLTLALANIRTYARRFVAVVLAVLIGTAFLAAAQMVNASTQASLEKSIGESYQGVDAVAELDWARYSGDGTGQLTTSDVQAAAAVNGVAAVRGEASYGARLDTGTTSLAVGVRQVSEEPWEPVNVVEGDTPTSNREILIDAISAEEAELAVGDTVTLLTGDSSTEVRVTVSGLAAPSMNPLTAATAQVYALPHLITATQPPEARRTVDALHLLLDDPASADVVLPRVGEALADSAAGPVSVRTAQEQTMAEVNSMAGGDEAVTWILLVFVLIALVVTALVVVNTFSVLLAQRSRELALLRTVGASRRQLNRSVLTEAFLVGLVASVLGVAVAWGVMSVLAAVARTALEAPFVTIAVPPLAMLGTVAVGIVLTMSAAWWPARRATRVAPLEAMRPQEAATESARLGWFRLSLGGLLALGGSGLLAWGALGGELLLGFAGGALSFIGVLLLAPLVILPAVRGLSRLTARGVPSRLAGLNAARNPARTAATATALMIGVTLVTMMMTGAQTAKATFDARLASEYPVDVTVDGQLAGVAFDQQDVDAVGGLDGVTAAVLLTPAAVSHAGLPLYAAATESLARVVNQPDYLPAAGQVVLPQGYREDVVVNTADGERTLEAIASQAVTLTPIVTPATAAEIVGEGAGDHQPVLWLKVDDALTPAQALDVRSAVASTLGIDEYSVSGGAIEKGLFTQIIDALLMVVVGLLAVAVLIAVVGVTNTLSLSVLERTRENSLLRALGLRAAQLRHMLSAEAILIGTTAALVGTVLGSIYGVLGVQSALSRMADTVISLPWWQLVGVLSVAVLASWLASVVPGRRSARLSPVEGLASD</sequence>
<feature type="transmembrane region" description="Helical" evidence="7">
    <location>
        <begin position="486"/>
        <end position="506"/>
    </location>
</feature>
<dbReference type="PANTHER" id="PTHR30572">
    <property type="entry name" value="MEMBRANE COMPONENT OF TRANSPORTER-RELATED"/>
    <property type="match status" value="1"/>
</dbReference>
<keyword evidence="5 7" id="KW-0472">Membrane</keyword>
<comment type="similarity">
    <text evidence="6">Belongs to the ABC-4 integral membrane protein family.</text>
</comment>
<dbReference type="Proteomes" id="UP000625033">
    <property type="component" value="Unassembled WGS sequence"/>
</dbReference>
<evidence type="ECO:0000256" key="5">
    <source>
        <dbReference type="ARBA" id="ARBA00023136"/>
    </source>
</evidence>
<keyword evidence="3 7" id="KW-0812">Transmembrane</keyword>
<feature type="domain" description="ABC3 transporter permease C-terminal" evidence="8">
    <location>
        <begin position="702"/>
        <end position="819"/>
    </location>
</feature>
<feature type="transmembrane region" description="Helical" evidence="7">
    <location>
        <begin position="789"/>
        <end position="809"/>
    </location>
</feature>
<comment type="subcellular location">
    <subcellularLocation>
        <location evidence="1">Cell membrane</location>
        <topology evidence="1">Multi-pass membrane protein</topology>
    </subcellularLocation>
</comment>
<accession>A0A931GEI8</accession>